<evidence type="ECO:0000256" key="1">
    <source>
        <dbReference type="SAM" id="MobiDB-lite"/>
    </source>
</evidence>
<reference evidence="2 3" key="1">
    <citation type="journal article" date="2018" name="Front. Plant Sci.">
        <title>Red Clover (Trifolium pratense) and Zigzag Clover (T. medium) - A Picture of Genomic Similarities and Differences.</title>
        <authorList>
            <person name="Dluhosova J."/>
            <person name="Istvanek J."/>
            <person name="Nedelnik J."/>
            <person name="Repkova J."/>
        </authorList>
    </citation>
    <scope>NUCLEOTIDE SEQUENCE [LARGE SCALE GENOMIC DNA]</scope>
    <source>
        <strain evidence="3">cv. 10/8</strain>
        <tissue evidence="2">Leaf</tissue>
    </source>
</reference>
<protein>
    <submittedName>
        <fullName evidence="2">Uncharacterized protein</fullName>
    </submittedName>
</protein>
<dbReference type="Proteomes" id="UP000265520">
    <property type="component" value="Unassembled WGS sequence"/>
</dbReference>
<comment type="caution">
    <text evidence="2">The sequence shown here is derived from an EMBL/GenBank/DDBJ whole genome shotgun (WGS) entry which is preliminary data.</text>
</comment>
<feature type="compositionally biased region" description="Basic and acidic residues" evidence="1">
    <location>
        <begin position="12"/>
        <end position="21"/>
    </location>
</feature>
<keyword evidence="3" id="KW-1185">Reference proteome</keyword>
<feature type="compositionally biased region" description="Acidic residues" evidence="1">
    <location>
        <begin position="1"/>
        <end position="11"/>
    </location>
</feature>
<organism evidence="2 3">
    <name type="scientific">Trifolium medium</name>
    <dbReference type="NCBI Taxonomy" id="97028"/>
    <lineage>
        <taxon>Eukaryota</taxon>
        <taxon>Viridiplantae</taxon>
        <taxon>Streptophyta</taxon>
        <taxon>Embryophyta</taxon>
        <taxon>Tracheophyta</taxon>
        <taxon>Spermatophyta</taxon>
        <taxon>Magnoliopsida</taxon>
        <taxon>eudicotyledons</taxon>
        <taxon>Gunneridae</taxon>
        <taxon>Pentapetalae</taxon>
        <taxon>rosids</taxon>
        <taxon>fabids</taxon>
        <taxon>Fabales</taxon>
        <taxon>Fabaceae</taxon>
        <taxon>Papilionoideae</taxon>
        <taxon>50 kb inversion clade</taxon>
        <taxon>NPAAA clade</taxon>
        <taxon>Hologalegina</taxon>
        <taxon>IRL clade</taxon>
        <taxon>Trifolieae</taxon>
        <taxon>Trifolium</taxon>
    </lineage>
</organism>
<name>A0A392VQR8_9FABA</name>
<sequence length="55" mass="6969">MDEGSWMEETDGESRWREADRERWMERGGWRELDRERWMKGVGWREMDEGSWMER</sequence>
<feature type="non-terminal residue" evidence="2">
    <location>
        <position position="55"/>
    </location>
</feature>
<accession>A0A392VQR8</accession>
<dbReference type="EMBL" id="LXQA011238888">
    <property type="protein sequence ID" value="MCI90237.1"/>
    <property type="molecule type" value="Genomic_DNA"/>
</dbReference>
<evidence type="ECO:0000313" key="2">
    <source>
        <dbReference type="EMBL" id="MCI90237.1"/>
    </source>
</evidence>
<proteinExistence type="predicted"/>
<feature type="region of interest" description="Disordered" evidence="1">
    <location>
        <begin position="1"/>
        <end position="21"/>
    </location>
</feature>
<evidence type="ECO:0000313" key="3">
    <source>
        <dbReference type="Proteomes" id="UP000265520"/>
    </source>
</evidence>
<dbReference type="AlphaFoldDB" id="A0A392VQR8"/>